<sequence length="46" mass="4766">MKTSFIFIAILVLSVAGALSSSRAVKTGMLAVCGALSLYGMLRFLG</sequence>
<protein>
    <submittedName>
        <fullName evidence="2">Uncharacterized protein</fullName>
    </submittedName>
</protein>
<organism evidence="2 3">
    <name type="scientific">Rhodoferax potami</name>
    <dbReference type="NCBI Taxonomy" id="3068338"/>
    <lineage>
        <taxon>Bacteria</taxon>
        <taxon>Pseudomonadati</taxon>
        <taxon>Pseudomonadota</taxon>
        <taxon>Betaproteobacteria</taxon>
        <taxon>Burkholderiales</taxon>
        <taxon>Comamonadaceae</taxon>
        <taxon>Rhodoferax</taxon>
    </lineage>
</organism>
<evidence type="ECO:0000313" key="3">
    <source>
        <dbReference type="Proteomes" id="UP001321700"/>
    </source>
</evidence>
<gene>
    <name evidence="2" type="ORF">RAE19_02870</name>
</gene>
<dbReference type="EMBL" id="JAVBIK010000001">
    <property type="protein sequence ID" value="MDT7517691.1"/>
    <property type="molecule type" value="Genomic_DNA"/>
</dbReference>
<comment type="caution">
    <text evidence="2">The sequence shown here is derived from an EMBL/GenBank/DDBJ whole genome shotgun (WGS) entry which is preliminary data.</text>
</comment>
<keyword evidence="1" id="KW-0812">Transmembrane</keyword>
<keyword evidence="3" id="KW-1185">Reference proteome</keyword>
<feature type="transmembrane region" description="Helical" evidence="1">
    <location>
        <begin position="28"/>
        <end position="45"/>
    </location>
</feature>
<dbReference type="Proteomes" id="UP001321700">
    <property type="component" value="Unassembled WGS sequence"/>
</dbReference>
<dbReference type="RefSeq" id="WP_313873502.1">
    <property type="nucleotide sequence ID" value="NZ_JAVBIK010000001.1"/>
</dbReference>
<proteinExistence type="predicted"/>
<name>A0ABU3KIV1_9BURK</name>
<evidence type="ECO:0000256" key="1">
    <source>
        <dbReference type="SAM" id="Phobius"/>
    </source>
</evidence>
<keyword evidence="1" id="KW-1133">Transmembrane helix</keyword>
<keyword evidence="1" id="KW-0472">Membrane</keyword>
<accession>A0ABU3KIV1</accession>
<reference evidence="2 3" key="1">
    <citation type="submission" date="2023-08" db="EMBL/GenBank/DDBJ databases">
        <title>Rhodoferax potami sp. nov. and Rhodoferax mekongensis sp. nov., isolated from the Mekong River in Thailand.</title>
        <authorList>
            <person name="Kitikhun S."/>
            <person name="Charoenyingcharoen P."/>
            <person name="Siriarchawattana P."/>
            <person name="Likhitrattanapisal S."/>
            <person name="Nilsakha T."/>
            <person name="Chanpet A."/>
            <person name="Rattanawaree P."/>
            <person name="Ingsriswang S."/>
        </authorList>
    </citation>
    <scope>NUCLEOTIDE SEQUENCE [LARGE SCALE GENOMIC DNA]</scope>
    <source>
        <strain evidence="2 3">TBRC 17660</strain>
    </source>
</reference>
<evidence type="ECO:0000313" key="2">
    <source>
        <dbReference type="EMBL" id="MDT7517691.1"/>
    </source>
</evidence>